<dbReference type="Pfam" id="PF24883">
    <property type="entry name" value="NPHP3_N"/>
    <property type="match status" value="1"/>
</dbReference>
<dbReference type="AlphaFoldDB" id="A0A369JTN3"/>
<organism evidence="3 4">
    <name type="scientific">Hypsizygus marmoreus</name>
    <name type="common">White beech mushroom</name>
    <name type="synonym">Agaricus marmoreus</name>
    <dbReference type="NCBI Taxonomy" id="39966"/>
    <lineage>
        <taxon>Eukaryota</taxon>
        <taxon>Fungi</taxon>
        <taxon>Dikarya</taxon>
        <taxon>Basidiomycota</taxon>
        <taxon>Agaricomycotina</taxon>
        <taxon>Agaricomycetes</taxon>
        <taxon>Agaricomycetidae</taxon>
        <taxon>Agaricales</taxon>
        <taxon>Tricholomatineae</taxon>
        <taxon>Lyophyllaceae</taxon>
        <taxon>Hypsizygus</taxon>
    </lineage>
</organism>
<evidence type="ECO:0000313" key="3">
    <source>
        <dbReference type="EMBL" id="RDB23725.1"/>
    </source>
</evidence>
<dbReference type="OrthoDB" id="5106486at2759"/>
<keyword evidence="1" id="KW-0677">Repeat</keyword>
<dbReference type="SUPFAM" id="SSF49562">
    <property type="entry name" value="C2 domain (Calcium/lipid-binding domain, CaLB)"/>
    <property type="match status" value="1"/>
</dbReference>
<evidence type="ECO:0000313" key="4">
    <source>
        <dbReference type="Proteomes" id="UP000076154"/>
    </source>
</evidence>
<dbReference type="STRING" id="39966.A0A369JTN3"/>
<evidence type="ECO:0000259" key="2">
    <source>
        <dbReference type="PROSITE" id="PS50004"/>
    </source>
</evidence>
<evidence type="ECO:0000256" key="1">
    <source>
        <dbReference type="ARBA" id="ARBA00022737"/>
    </source>
</evidence>
<reference evidence="3" key="1">
    <citation type="submission" date="2018-04" db="EMBL/GenBank/DDBJ databases">
        <title>Whole genome sequencing of Hypsizygus marmoreus.</title>
        <authorList>
            <person name="Choi I.-G."/>
            <person name="Min B."/>
            <person name="Kim J.-G."/>
            <person name="Kim S."/>
            <person name="Oh Y.-L."/>
            <person name="Kong W.-S."/>
            <person name="Park H."/>
            <person name="Jeong J."/>
            <person name="Song E.-S."/>
        </authorList>
    </citation>
    <scope>NUCLEOTIDE SEQUENCE [LARGE SCALE GENOMIC DNA]</scope>
    <source>
        <strain evidence="3">51987-8</strain>
    </source>
</reference>
<dbReference type="EMBL" id="LUEZ02000046">
    <property type="protein sequence ID" value="RDB23725.1"/>
    <property type="molecule type" value="Genomic_DNA"/>
</dbReference>
<protein>
    <recommendedName>
        <fullName evidence="2">C2 domain-containing protein</fullName>
    </recommendedName>
</protein>
<feature type="domain" description="C2" evidence="2">
    <location>
        <begin position="1"/>
        <end position="108"/>
    </location>
</feature>
<gene>
    <name evidence="3" type="ORF">Hypma_009409</name>
</gene>
<dbReference type="InterPro" id="IPR000008">
    <property type="entry name" value="C2_dom"/>
</dbReference>
<keyword evidence="4" id="KW-1185">Reference proteome</keyword>
<dbReference type="InterPro" id="IPR027417">
    <property type="entry name" value="P-loop_NTPase"/>
</dbReference>
<dbReference type="InterPro" id="IPR035892">
    <property type="entry name" value="C2_domain_sf"/>
</dbReference>
<dbReference type="InterPro" id="IPR056884">
    <property type="entry name" value="NPHP3-like_N"/>
</dbReference>
<name>A0A369JTN3_HYPMA</name>
<dbReference type="Gene3D" id="3.40.50.300">
    <property type="entry name" value="P-loop containing nucleotide triphosphate hydrolases"/>
    <property type="match status" value="1"/>
</dbReference>
<proteinExistence type="predicted"/>
<dbReference type="PROSITE" id="PS50004">
    <property type="entry name" value="C2"/>
    <property type="match status" value="1"/>
</dbReference>
<accession>A0A369JTN3</accession>
<dbReference type="InParanoid" id="A0A369JTN3"/>
<sequence>MTAVPIVQMPQTKKFVIKDIKYFHDKMGARQFYVTFTVKQTTIKTTTSHKRDMLSPTWADSLSFDALDSSRLKIAVYARNLIGGETLAGELEDTIESLMSSATVDLQLKKPDSSGILQPRDRRIMFKISEDHPSLAGINVVPAPLSTEPLASVIATTKDAVQRLDHVPWESLLRNADQFSMWKGLLRILFGAHKIMLNQISRDDGIEGLVQVLDEVYSFLHEAKALEKIKAALTSDAQLTVLVLISQQLRESAYFIQEYARDPRFWTRLVKNLGSEANSTIQAYRNKFSELKLAFQGYAHLQTEITVFQILGQVNNLVIKADLQDMLYSRGATFNPEKGCLPKTRLAIIDEIVEWATSSADSHKVYWLYGVAGSGKSAIAHSVAKRLSDQKRLGSFYSFDATNQVDRTPQYLFSTISRDLADFSSEWETALWNVIKDNTSLRSDPSVDPFRKLQNSDYISA</sequence>
<dbReference type="SUPFAM" id="SSF52540">
    <property type="entry name" value="P-loop containing nucleoside triphosphate hydrolases"/>
    <property type="match status" value="1"/>
</dbReference>
<dbReference type="Proteomes" id="UP000076154">
    <property type="component" value="Unassembled WGS sequence"/>
</dbReference>
<dbReference type="Gene3D" id="2.60.40.150">
    <property type="entry name" value="C2 domain"/>
    <property type="match status" value="1"/>
</dbReference>
<dbReference type="Pfam" id="PF00168">
    <property type="entry name" value="C2"/>
    <property type="match status" value="1"/>
</dbReference>
<comment type="caution">
    <text evidence="3">The sequence shown here is derived from an EMBL/GenBank/DDBJ whole genome shotgun (WGS) entry which is preliminary data.</text>
</comment>